<proteinExistence type="inferred from homology"/>
<dbReference type="RefSeq" id="WP_130458699.1">
    <property type="nucleotide sequence ID" value="NZ_SHKM01000001.1"/>
</dbReference>
<dbReference type="Pfam" id="PF03573">
    <property type="entry name" value="OprD"/>
    <property type="match status" value="1"/>
</dbReference>
<dbReference type="EMBL" id="SHKM01000001">
    <property type="protein sequence ID" value="RZT90154.1"/>
    <property type="molecule type" value="Genomic_DNA"/>
</dbReference>
<evidence type="ECO:0000256" key="1">
    <source>
        <dbReference type="ARBA" id="ARBA00009075"/>
    </source>
</evidence>
<organism evidence="5 6">
    <name type="scientific">Azospira oryzae</name>
    <dbReference type="NCBI Taxonomy" id="146939"/>
    <lineage>
        <taxon>Bacteria</taxon>
        <taxon>Pseudomonadati</taxon>
        <taxon>Pseudomonadota</taxon>
        <taxon>Betaproteobacteria</taxon>
        <taxon>Rhodocyclales</taxon>
        <taxon>Rhodocyclaceae</taxon>
        <taxon>Azospira</taxon>
    </lineage>
</organism>
<evidence type="ECO:0000256" key="2">
    <source>
        <dbReference type="ARBA" id="ARBA00022448"/>
    </source>
</evidence>
<gene>
    <name evidence="5" type="ORF">EV678_0965</name>
</gene>
<comment type="similarity">
    <text evidence="1">Belongs to the outer membrane porin (Opr) (TC 1.B.25) family.</text>
</comment>
<feature type="signal peptide" evidence="4">
    <location>
        <begin position="1"/>
        <end position="22"/>
    </location>
</feature>
<name>A0ABY0ISA0_9RHOO</name>
<keyword evidence="6" id="KW-1185">Reference proteome</keyword>
<dbReference type="Gene3D" id="2.40.160.10">
    <property type="entry name" value="Porin"/>
    <property type="match status" value="1"/>
</dbReference>
<dbReference type="Proteomes" id="UP000292136">
    <property type="component" value="Unassembled WGS sequence"/>
</dbReference>
<keyword evidence="3 4" id="KW-0732">Signal</keyword>
<protein>
    <submittedName>
        <fullName evidence="5">Outer membrane OprD family porin</fullName>
    </submittedName>
</protein>
<evidence type="ECO:0000313" key="5">
    <source>
        <dbReference type="EMBL" id="RZT90154.1"/>
    </source>
</evidence>
<evidence type="ECO:0000313" key="6">
    <source>
        <dbReference type="Proteomes" id="UP000292136"/>
    </source>
</evidence>
<dbReference type="InterPro" id="IPR023614">
    <property type="entry name" value="Porin_dom_sf"/>
</dbReference>
<evidence type="ECO:0000256" key="3">
    <source>
        <dbReference type="ARBA" id="ARBA00022729"/>
    </source>
</evidence>
<accession>A0ABY0ISA0</accession>
<reference evidence="5 6" key="1">
    <citation type="submission" date="2019-02" db="EMBL/GenBank/DDBJ databases">
        <title>Genomic Encyclopedia of Type Strains, Phase IV (KMG-IV): sequencing the most valuable type-strain genomes for metagenomic binning, comparative biology and taxonomic classification.</title>
        <authorList>
            <person name="Goeker M."/>
        </authorList>
    </citation>
    <scope>NUCLEOTIDE SEQUENCE [LARGE SCALE GENOMIC DNA]</scope>
    <source>
        <strain evidence="5 6">DSM 21223</strain>
    </source>
</reference>
<sequence>MGRCLRLLGLACLLGASVQGRAGDDGAEALAGTTFFGYGKAMYVFDDKKGGRPNQNTAGFGGKLGLESGDYRGWRLRAAWYTTQDLGLARDNPRQTDAYMFGLDKRPYSLWGEAQLIYSRGRSRLTLGRQEIQSPLINSYEYRIIPNLFDAYVLSSRELPGTTLTLGYVGQMSGLDGLVSFSDFRSMSQQTYTSLLVDGRGRPDARNGETLDPSTVVGHRGVWMTGVAYEAEHKLQLWHYYGRDTLQTVYADGRFKQPLGRGFTALIDGQAYRVSEVGAFRDYLARHGLNASYGLAGLKGTLAHAPSGLSLALMANRFGGDQRTVTAYGNWGGYPEFVLMPYLYAENDAMSAIARSRLRKATLLLDLGPYGLPEHSLLLGHARMDIDEAILPGADIIANSLIYRARLTPRVSARLHLEARSSAHSRYDNHFLTLGLRYDF</sequence>
<comment type="caution">
    <text evidence="5">The sequence shown here is derived from an EMBL/GenBank/DDBJ whole genome shotgun (WGS) entry which is preliminary data.</text>
</comment>
<feature type="chain" id="PRO_5045187966" evidence="4">
    <location>
        <begin position="23"/>
        <end position="440"/>
    </location>
</feature>
<keyword evidence="2" id="KW-0813">Transport</keyword>
<dbReference type="InterPro" id="IPR005318">
    <property type="entry name" value="OM_porin_bac"/>
</dbReference>
<evidence type="ECO:0000256" key="4">
    <source>
        <dbReference type="SAM" id="SignalP"/>
    </source>
</evidence>